<accession>A0A9D1F7A8</accession>
<reference evidence="2" key="2">
    <citation type="journal article" date="2021" name="PeerJ">
        <title>Extensive microbial diversity within the chicken gut microbiome revealed by metagenomics and culture.</title>
        <authorList>
            <person name="Gilroy R."/>
            <person name="Ravi A."/>
            <person name="Getino M."/>
            <person name="Pursley I."/>
            <person name="Horton D.L."/>
            <person name="Alikhan N.F."/>
            <person name="Baker D."/>
            <person name="Gharbi K."/>
            <person name="Hall N."/>
            <person name="Watson M."/>
            <person name="Adriaenssens E.M."/>
            <person name="Foster-Nyarko E."/>
            <person name="Jarju S."/>
            <person name="Secka A."/>
            <person name="Antonio M."/>
            <person name="Oren A."/>
            <person name="Chaudhuri R.R."/>
            <person name="La Ragione R."/>
            <person name="Hildebrand F."/>
            <person name="Pallen M.J."/>
        </authorList>
    </citation>
    <scope>NUCLEOTIDE SEQUENCE</scope>
    <source>
        <strain evidence="2">CHK178-757</strain>
    </source>
</reference>
<dbReference type="PANTHER" id="PTHR33594:SF1">
    <property type="entry name" value="HD_PDEASE DOMAIN-CONTAINING PROTEIN"/>
    <property type="match status" value="1"/>
</dbReference>
<dbReference type="Gene3D" id="1.10.3210.50">
    <property type="match status" value="1"/>
</dbReference>
<organism evidence="2 3">
    <name type="scientific">Candidatus Scybalocola faecigallinarum</name>
    <dbReference type="NCBI Taxonomy" id="2840941"/>
    <lineage>
        <taxon>Bacteria</taxon>
        <taxon>Bacillati</taxon>
        <taxon>Bacillota</taxon>
        <taxon>Clostridia</taxon>
        <taxon>Lachnospirales</taxon>
        <taxon>Lachnospiraceae</taxon>
        <taxon>Lachnospiraceae incertae sedis</taxon>
        <taxon>Candidatus Scybalocola (ex Gilroy et al. 2021)</taxon>
    </lineage>
</organism>
<evidence type="ECO:0000313" key="2">
    <source>
        <dbReference type="EMBL" id="HIS48247.1"/>
    </source>
</evidence>
<comment type="caution">
    <text evidence="2">The sequence shown here is derived from an EMBL/GenBank/DDBJ whole genome shotgun (WGS) entry which is preliminary data.</text>
</comment>
<name>A0A9D1F7A8_9FIRM</name>
<sequence length="225" mass="25876">MDKNTYSLLENYMLACMKDSAHDKDHIYRVLYNALDIAKTESHVNGDVLIAACLLHDIGRSTQAKDPKISHAQAGAKMAYDFLIEHNFEKEFALHVESCIMTHSYRKKNPPQTPEAKILFDADKLDVTGAIGIARTLMYKGDACEPMYSLRSDGTVSDGTEDQEPSFFQEYKFKLENIYSRFYTQRARDIARQRQETAAWFYNKLYNEVTASYENGQKILEEKLL</sequence>
<dbReference type="InterPro" id="IPR006675">
    <property type="entry name" value="HDIG_dom"/>
</dbReference>
<dbReference type="PROSITE" id="PS51831">
    <property type="entry name" value="HD"/>
    <property type="match status" value="1"/>
</dbReference>
<dbReference type="PANTHER" id="PTHR33594">
    <property type="entry name" value="SUPERFAMILY HYDROLASE, PUTATIVE (AFU_ORTHOLOGUE AFUA_1G03035)-RELATED"/>
    <property type="match status" value="1"/>
</dbReference>
<dbReference type="CDD" id="cd00077">
    <property type="entry name" value="HDc"/>
    <property type="match status" value="1"/>
</dbReference>
<dbReference type="Pfam" id="PF01966">
    <property type="entry name" value="HD"/>
    <property type="match status" value="1"/>
</dbReference>
<dbReference type="SMART" id="SM00471">
    <property type="entry name" value="HDc"/>
    <property type="match status" value="1"/>
</dbReference>
<evidence type="ECO:0000259" key="1">
    <source>
        <dbReference type="PROSITE" id="PS51831"/>
    </source>
</evidence>
<reference evidence="2" key="1">
    <citation type="submission" date="2020-10" db="EMBL/GenBank/DDBJ databases">
        <authorList>
            <person name="Gilroy R."/>
        </authorList>
    </citation>
    <scope>NUCLEOTIDE SEQUENCE</scope>
    <source>
        <strain evidence="2">CHK178-757</strain>
    </source>
</reference>
<dbReference type="NCBIfam" id="TIGR00277">
    <property type="entry name" value="HDIG"/>
    <property type="match status" value="1"/>
</dbReference>
<dbReference type="SUPFAM" id="SSF109604">
    <property type="entry name" value="HD-domain/PDEase-like"/>
    <property type="match status" value="1"/>
</dbReference>
<evidence type="ECO:0000313" key="3">
    <source>
        <dbReference type="Proteomes" id="UP000823927"/>
    </source>
</evidence>
<gene>
    <name evidence="2" type="ORF">IAB46_11970</name>
</gene>
<feature type="domain" description="HD" evidence="1">
    <location>
        <begin position="23"/>
        <end position="128"/>
    </location>
</feature>
<proteinExistence type="predicted"/>
<dbReference type="InterPro" id="IPR003607">
    <property type="entry name" value="HD/PDEase_dom"/>
</dbReference>
<dbReference type="InterPro" id="IPR006674">
    <property type="entry name" value="HD_domain"/>
</dbReference>
<dbReference type="EMBL" id="DVIT01000048">
    <property type="protein sequence ID" value="HIS48247.1"/>
    <property type="molecule type" value="Genomic_DNA"/>
</dbReference>
<dbReference type="AlphaFoldDB" id="A0A9D1F7A8"/>
<dbReference type="Proteomes" id="UP000823927">
    <property type="component" value="Unassembled WGS sequence"/>
</dbReference>
<protein>
    <submittedName>
        <fullName evidence="2">HD domain-containing protein</fullName>
    </submittedName>
</protein>